<evidence type="ECO:0000256" key="1">
    <source>
        <dbReference type="SAM" id="MobiDB-lite"/>
    </source>
</evidence>
<sequence>MIQIQSRKYPAFRRTSTSTGISTSCRMMPGMAPRKAPERNAVQPKGLPFIPSKKVIATPQTARPASIAPTRDRYTPPFFWDSSLYRSPETSP</sequence>
<name>J9G7N0_9ZZZZ</name>
<evidence type="ECO:0000313" key="2">
    <source>
        <dbReference type="EMBL" id="EJX03252.1"/>
    </source>
</evidence>
<dbReference type="PROSITE" id="PS51257">
    <property type="entry name" value="PROKAR_LIPOPROTEIN"/>
    <property type="match status" value="1"/>
</dbReference>
<protein>
    <submittedName>
        <fullName evidence="2">Uncharacterized protein</fullName>
    </submittedName>
</protein>
<comment type="caution">
    <text evidence="2">The sequence shown here is derived from an EMBL/GenBank/DDBJ whole genome shotgun (WGS) entry which is preliminary data.</text>
</comment>
<feature type="region of interest" description="Disordered" evidence="1">
    <location>
        <begin position="1"/>
        <end position="46"/>
    </location>
</feature>
<organism evidence="2">
    <name type="scientific">gut metagenome</name>
    <dbReference type="NCBI Taxonomy" id="749906"/>
    <lineage>
        <taxon>unclassified sequences</taxon>
        <taxon>metagenomes</taxon>
        <taxon>organismal metagenomes</taxon>
    </lineage>
</organism>
<reference evidence="2" key="1">
    <citation type="journal article" date="2012" name="PLoS ONE">
        <title>Gene sets for utilization of primary and secondary nutrition supplies in the distal gut of endangered iberian lynx.</title>
        <authorList>
            <person name="Alcaide M."/>
            <person name="Messina E."/>
            <person name="Richter M."/>
            <person name="Bargiela R."/>
            <person name="Peplies J."/>
            <person name="Huws S.A."/>
            <person name="Newbold C.J."/>
            <person name="Golyshin P.N."/>
            <person name="Simon M.A."/>
            <person name="Lopez G."/>
            <person name="Yakimov M.M."/>
            <person name="Ferrer M."/>
        </authorList>
    </citation>
    <scope>NUCLEOTIDE SEQUENCE</scope>
</reference>
<feature type="compositionally biased region" description="Low complexity" evidence="1">
    <location>
        <begin position="15"/>
        <end position="24"/>
    </location>
</feature>
<accession>J9G7N0</accession>
<proteinExistence type="predicted"/>
<dbReference type="EMBL" id="AMCI01002238">
    <property type="protein sequence ID" value="EJX03252.1"/>
    <property type="molecule type" value="Genomic_DNA"/>
</dbReference>
<gene>
    <name evidence="2" type="ORF">EVA_08643</name>
</gene>
<dbReference type="AlphaFoldDB" id="J9G7N0"/>